<feature type="compositionally biased region" description="Acidic residues" evidence="1">
    <location>
        <begin position="76"/>
        <end position="89"/>
    </location>
</feature>
<dbReference type="RefSeq" id="XP_065648005.1">
    <property type="nucleotide sequence ID" value="XM_065791933.1"/>
</dbReference>
<organism evidence="2 3">
    <name type="scientific">Hydra vulgaris</name>
    <name type="common">Hydra</name>
    <name type="synonym">Hydra attenuata</name>
    <dbReference type="NCBI Taxonomy" id="6087"/>
    <lineage>
        <taxon>Eukaryota</taxon>
        <taxon>Metazoa</taxon>
        <taxon>Cnidaria</taxon>
        <taxon>Hydrozoa</taxon>
        <taxon>Hydroidolina</taxon>
        <taxon>Anthoathecata</taxon>
        <taxon>Aplanulata</taxon>
        <taxon>Hydridae</taxon>
        <taxon>Hydra</taxon>
    </lineage>
</organism>
<accession>A0ABM4BG98</accession>
<feature type="region of interest" description="Disordered" evidence="1">
    <location>
        <begin position="26"/>
        <end position="45"/>
    </location>
</feature>
<reference evidence="3" key="1">
    <citation type="submission" date="2025-08" db="UniProtKB">
        <authorList>
            <consortium name="RefSeq"/>
        </authorList>
    </citation>
    <scope>IDENTIFICATION</scope>
</reference>
<evidence type="ECO:0000313" key="3">
    <source>
        <dbReference type="RefSeq" id="XP_065648005.1"/>
    </source>
</evidence>
<sequence length="123" mass="13664">MEELSIAEFERLCDVEKKAYLVALIGSNSDISSNNSDGEDGDWVPNNMLELEVSDNDDNAYISDPQEIPMQKELDISAEEDKENEEEIEASQGENSDNERNDKSAVEAQKAESQSTYIAKGIV</sequence>
<dbReference type="Proteomes" id="UP001652625">
    <property type="component" value="Chromosome 03"/>
</dbReference>
<feature type="compositionally biased region" description="Low complexity" evidence="1">
    <location>
        <begin position="26"/>
        <end position="36"/>
    </location>
</feature>
<name>A0ABM4BG98_HYDVU</name>
<evidence type="ECO:0000256" key="1">
    <source>
        <dbReference type="SAM" id="MobiDB-lite"/>
    </source>
</evidence>
<proteinExistence type="predicted"/>
<feature type="region of interest" description="Disordered" evidence="1">
    <location>
        <begin position="55"/>
        <end position="123"/>
    </location>
</feature>
<evidence type="ECO:0000313" key="2">
    <source>
        <dbReference type="Proteomes" id="UP001652625"/>
    </source>
</evidence>
<protein>
    <submittedName>
        <fullName evidence="3">Uncharacterized protein LOC136077735</fullName>
    </submittedName>
</protein>
<gene>
    <name evidence="3" type="primary">LOC136077735</name>
</gene>
<dbReference type="GeneID" id="136077735"/>
<keyword evidence="2" id="KW-1185">Reference proteome</keyword>